<dbReference type="InterPro" id="IPR003954">
    <property type="entry name" value="RRM_euk-type"/>
</dbReference>
<name>A0AAV2TKX3_CALDB</name>
<evidence type="ECO:0000256" key="3">
    <source>
        <dbReference type="ARBA" id="ARBA00022884"/>
    </source>
</evidence>
<comment type="caution">
    <text evidence="9">The sequence shown here is derived from an EMBL/GenBank/DDBJ whole genome shotgun (WGS) entry which is preliminary data.</text>
</comment>
<sequence length="534" mass="57952">MSVTNVDAGFASAFRKTLTSLPLPSPSDPVVFGTTNKQEPFTLMTLTDDQRFAIDRAKKYALEQSIQNALNKQAAQLHQQDLNTIKRNQALILLSRIYVGSISFEIGEDEIRKTFSPFGPIKSVALSWDTMLQKHKGFAFVEFEVPEAASLALEQMNGYALSGRNLKVGRPSNAPQTGSLESELRADENTKNRVYIASVHPELTASDIQTVFEAFGKVESCTLYPDPKCPGRHRGFGYIDFENEESAVTAVSSMNCFDLAGQQLRVGRAITPKGVPLPFETANAKTNGTAAANQASASAVALAAASISAKVMSMSAEEASAAANSSSPSLLTVPTGFSETPAPVPNLPPPGVFIPTAVGEAVPTATKVDDTEISGVQKNAEVKTEDEEIFTKAPVWEEDDEPTDSLQHLETNVPSSTSPEENSLEDATWQPSGAEVLFVAPPSRVLLLENMVGVEEADGELQEEVAEECSKYGDVLRVLVHITEARSVRIFVQFDRAEYAQVASDALNQRYFAGRVVHAKVYDEERFQLHELDD</sequence>
<dbReference type="InterPro" id="IPR034209">
    <property type="entry name" value="PUF60_RRM1"/>
</dbReference>
<dbReference type="InterPro" id="IPR051974">
    <property type="entry name" value="PUF60_regulator"/>
</dbReference>
<evidence type="ECO:0000256" key="4">
    <source>
        <dbReference type="ARBA" id="ARBA00023187"/>
    </source>
</evidence>
<reference evidence="9" key="1">
    <citation type="submission" date="2024-06" db="EMBL/GenBank/DDBJ databases">
        <authorList>
            <person name="Liu X."/>
            <person name="Lenzi L."/>
            <person name="Haldenby T S."/>
            <person name="Uol C."/>
        </authorList>
    </citation>
    <scope>NUCLEOTIDE SEQUENCE</scope>
</reference>
<dbReference type="GO" id="GO:0000380">
    <property type="term" value="P:alternative mRNA splicing, via spliceosome"/>
    <property type="evidence" value="ECO:0007669"/>
    <property type="project" value="TreeGrafter"/>
</dbReference>
<dbReference type="Proteomes" id="UP001497525">
    <property type="component" value="Unassembled WGS sequence"/>
</dbReference>
<dbReference type="SMART" id="SM00360">
    <property type="entry name" value="RRM"/>
    <property type="match status" value="3"/>
</dbReference>
<evidence type="ECO:0000259" key="8">
    <source>
        <dbReference type="PROSITE" id="PS50102"/>
    </source>
</evidence>
<dbReference type="CDD" id="cd12370">
    <property type="entry name" value="RRM1_PUF60"/>
    <property type="match status" value="1"/>
</dbReference>
<dbReference type="GO" id="GO:0003723">
    <property type="term" value="F:RNA binding"/>
    <property type="evidence" value="ECO:0007669"/>
    <property type="project" value="UniProtKB-UniRule"/>
</dbReference>
<dbReference type="SUPFAM" id="SSF54928">
    <property type="entry name" value="RNA-binding domain, RBD"/>
    <property type="match status" value="2"/>
</dbReference>
<dbReference type="GO" id="GO:0000381">
    <property type="term" value="P:regulation of alternative mRNA splicing, via spliceosome"/>
    <property type="evidence" value="ECO:0007669"/>
    <property type="project" value="TreeGrafter"/>
</dbReference>
<dbReference type="GO" id="GO:0071011">
    <property type="term" value="C:precatalytic spliceosome"/>
    <property type="evidence" value="ECO:0007669"/>
    <property type="project" value="TreeGrafter"/>
</dbReference>
<dbReference type="InterPro" id="IPR000504">
    <property type="entry name" value="RRM_dom"/>
</dbReference>
<dbReference type="CDD" id="cd12371">
    <property type="entry name" value="RRM2_PUF60"/>
    <property type="match status" value="1"/>
</dbReference>
<evidence type="ECO:0000256" key="2">
    <source>
        <dbReference type="ARBA" id="ARBA00022664"/>
    </source>
</evidence>
<evidence type="ECO:0000256" key="6">
    <source>
        <dbReference type="PROSITE-ProRule" id="PRU00176"/>
    </source>
</evidence>
<keyword evidence="3 6" id="KW-0694">RNA-binding</keyword>
<dbReference type="InterPro" id="IPR012677">
    <property type="entry name" value="Nucleotide-bd_a/b_plait_sf"/>
</dbReference>
<dbReference type="Pfam" id="PF00076">
    <property type="entry name" value="RRM_1"/>
    <property type="match status" value="3"/>
</dbReference>
<accession>A0AAV2TKX3</accession>
<evidence type="ECO:0000256" key="5">
    <source>
        <dbReference type="ARBA" id="ARBA00023242"/>
    </source>
</evidence>
<dbReference type="PANTHER" id="PTHR47330">
    <property type="entry name" value="POLY(U)-BINDING-SPLICING FACTOR PUF60-B-RELATED"/>
    <property type="match status" value="1"/>
</dbReference>
<dbReference type="SMART" id="SM00361">
    <property type="entry name" value="RRM_1"/>
    <property type="match status" value="3"/>
</dbReference>
<feature type="region of interest" description="Disordered" evidence="7">
    <location>
        <begin position="395"/>
        <end position="426"/>
    </location>
</feature>
<dbReference type="Gene3D" id="3.30.70.330">
    <property type="match status" value="3"/>
</dbReference>
<protein>
    <recommendedName>
        <fullName evidence="8">RRM domain-containing protein</fullName>
    </recommendedName>
</protein>
<dbReference type="InterPro" id="IPR034211">
    <property type="entry name" value="PUF60_RRM2"/>
</dbReference>
<feature type="domain" description="RRM" evidence="8">
    <location>
        <begin position="95"/>
        <end position="173"/>
    </location>
</feature>
<dbReference type="PROSITE" id="PS50102">
    <property type="entry name" value="RRM"/>
    <property type="match status" value="3"/>
</dbReference>
<dbReference type="FunFam" id="3.30.70.330:FF:000136">
    <property type="entry name" value="poly(U)-binding-splicing factor PUF60 isoform X1"/>
    <property type="match status" value="1"/>
</dbReference>
<keyword evidence="5" id="KW-0539">Nucleus</keyword>
<feature type="domain" description="RRM" evidence="8">
    <location>
        <begin position="192"/>
        <end position="271"/>
    </location>
</feature>
<evidence type="ECO:0000313" key="9">
    <source>
        <dbReference type="EMBL" id="CAL5138102.1"/>
    </source>
</evidence>
<evidence type="ECO:0000256" key="1">
    <source>
        <dbReference type="ARBA" id="ARBA00004123"/>
    </source>
</evidence>
<dbReference type="FunFam" id="3.30.70.330:FF:000382">
    <property type="entry name" value="G-patch domain-containing protein"/>
    <property type="match status" value="1"/>
</dbReference>
<evidence type="ECO:0000256" key="7">
    <source>
        <dbReference type="SAM" id="MobiDB-lite"/>
    </source>
</evidence>
<dbReference type="InterPro" id="IPR035979">
    <property type="entry name" value="RBD_domain_sf"/>
</dbReference>
<gene>
    <name evidence="9" type="ORF">CDAUBV1_LOCUS12722</name>
</gene>
<dbReference type="GO" id="GO:0006376">
    <property type="term" value="P:mRNA splice site recognition"/>
    <property type="evidence" value="ECO:0007669"/>
    <property type="project" value="TreeGrafter"/>
</dbReference>
<dbReference type="PANTHER" id="PTHR47330:SF1">
    <property type="entry name" value="POLY(U)-BINDING-SPLICING FACTOR PUF60"/>
    <property type="match status" value="1"/>
</dbReference>
<keyword evidence="4" id="KW-0508">mRNA splicing</keyword>
<feature type="domain" description="RRM" evidence="8">
    <location>
        <begin position="444"/>
        <end position="524"/>
    </location>
</feature>
<keyword evidence="2" id="KW-0507">mRNA processing</keyword>
<proteinExistence type="predicted"/>
<dbReference type="AlphaFoldDB" id="A0AAV2TKX3"/>
<evidence type="ECO:0000313" key="10">
    <source>
        <dbReference type="Proteomes" id="UP001497525"/>
    </source>
</evidence>
<dbReference type="GO" id="GO:0071013">
    <property type="term" value="C:catalytic step 2 spliceosome"/>
    <property type="evidence" value="ECO:0007669"/>
    <property type="project" value="TreeGrafter"/>
</dbReference>
<comment type="subcellular location">
    <subcellularLocation>
        <location evidence="1">Nucleus</location>
    </subcellularLocation>
</comment>
<dbReference type="EMBL" id="CAXLJL010000478">
    <property type="protein sequence ID" value="CAL5138102.1"/>
    <property type="molecule type" value="Genomic_DNA"/>
</dbReference>
<feature type="compositionally biased region" description="Polar residues" evidence="7">
    <location>
        <begin position="404"/>
        <end position="421"/>
    </location>
</feature>
<organism evidence="9 10">
    <name type="scientific">Calicophoron daubneyi</name>
    <name type="common">Rumen fluke</name>
    <name type="synonym">Paramphistomum daubneyi</name>
    <dbReference type="NCBI Taxonomy" id="300641"/>
    <lineage>
        <taxon>Eukaryota</taxon>
        <taxon>Metazoa</taxon>
        <taxon>Spiralia</taxon>
        <taxon>Lophotrochozoa</taxon>
        <taxon>Platyhelminthes</taxon>
        <taxon>Trematoda</taxon>
        <taxon>Digenea</taxon>
        <taxon>Plagiorchiida</taxon>
        <taxon>Pronocephalata</taxon>
        <taxon>Paramphistomoidea</taxon>
        <taxon>Paramphistomidae</taxon>
        <taxon>Calicophoron</taxon>
    </lineage>
</organism>